<reference evidence="2" key="1">
    <citation type="submission" date="2020-05" db="UniProtKB">
        <authorList>
            <consortium name="EnsemblMetazoa"/>
        </authorList>
    </citation>
    <scope>IDENTIFICATION</scope>
    <source>
        <strain evidence="2">BB02</strain>
    </source>
</reference>
<sequence length="176" mass="20249">MSSGHSGRTVLKSKVLNEEKKKQSKKQSKELASPEEGPWKRTIKATVADIRKEKDFYLLYLEDEDIGLGDFEEETILLDGLHKWLYVTFKDEKTAIKAIEMEHDPEDSNITKVEWATSRDFETYPNLLFLYGYEIQTKDDISVLKDLVSDETGLEVADIDNHDEPKAVVITFEDCL</sequence>
<gene>
    <name evidence="2" type="primary">106075490</name>
</gene>
<name>A0A2C9M309_BIOGL</name>
<dbReference type="AlphaFoldDB" id="A0A2C9M309"/>
<proteinExistence type="predicted"/>
<dbReference type="VEuPathDB" id="VectorBase:BGLAX_039129"/>
<evidence type="ECO:0000256" key="1">
    <source>
        <dbReference type="SAM" id="MobiDB-lite"/>
    </source>
</evidence>
<dbReference type="KEGG" id="bgt:106075490"/>
<dbReference type="VEuPathDB" id="VectorBase:BGLB037935"/>
<protein>
    <submittedName>
        <fullName evidence="2">Uncharacterized protein</fullName>
    </submittedName>
</protein>
<dbReference type="Proteomes" id="UP000076420">
    <property type="component" value="Unassembled WGS sequence"/>
</dbReference>
<dbReference type="EnsemblMetazoa" id="BGLB037935-RA">
    <property type="protein sequence ID" value="BGLB037935-PA"/>
    <property type="gene ID" value="BGLB037935"/>
</dbReference>
<evidence type="ECO:0000313" key="2">
    <source>
        <dbReference type="EnsemblMetazoa" id="BGLB037935-PA"/>
    </source>
</evidence>
<accession>A0A2C9M309</accession>
<organism evidence="2 3">
    <name type="scientific">Biomphalaria glabrata</name>
    <name type="common">Bloodfluke planorb</name>
    <name type="synonym">Freshwater snail</name>
    <dbReference type="NCBI Taxonomy" id="6526"/>
    <lineage>
        <taxon>Eukaryota</taxon>
        <taxon>Metazoa</taxon>
        <taxon>Spiralia</taxon>
        <taxon>Lophotrochozoa</taxon>
        <taxon>Mollusca</taxon>
        <taxon>Gastropoda</taxon>
        <taxon>Heterobranchia</taxon>
        <taxon>Euthyneura</taxon>
        <taxon>Panpulmonata</taxon>
        <taxon>Hygrophila</taxon>
        <taxon>Lymnaeoidea</taxon>
        <taxon>Planorbidae</taxon>
        <taxon>Biomphalaria</taxon>
    </lineage>
</organism>
<feature type="region of interest" description="Disordered" evidence="1">
    <location>
        <begin position="1"/>
        <end position="37"/>
    </location>
</feature>
<evidence type="ECO:0000313" key="3">
    <source>
        <dbReference type="Proteomes" id="UP000076420"/>
    </source>
</evidence>